<gene>
    <name evidence="3" type="ORF">G1H11_19575</name>
</gene>
<evidence type="ECO:0000313" key="4">
    <source>
        <dbReference type="Proteomes" id="UP000469185"/>
    </source>
</evidence>
<evidence type="ECO:0000259" key="2">
    <source>
        <dbReference type="Pfam" id="PF25362"/>
    </source>
</evidence>
<name>A0A6N9YR14_9ACTN</name>
<protein>
    <recommendedName>
        <fullName evidence="2">PH domain-containing protein</fullName>
    </recommendedName>
</protein>
<keyword evidence="4" id="KW-1185">Reference proteome</keyword>
<dbReference type="RefSeq" id="WP_163820295.1">
    <property type="nucleotide sequence ID" value="NZ_JAAGOB010000012.1"/>
</dbReference>
<sequence>MDLRTGIAVALLGMLLVASYLMMWRGWRRRASRDARLPAPPETLPAAPSRVGPITGTYLGTTVAGDWLEHVGTQGLDRRSAATVTVTDAGVEIGRSPEPPLAIPAGAIHAIRLDRAAAGRAVRRPEYLIITWAHANRSLDTALRPHHRDDLGRLLDAVEALVEREVTSWTE</sequence>
<keyword evidence="1" id="KW-1133">Transmembrane helix</keyword>
<organism evidence="3 4">
    <name type="scientific">Phytoactinopolyspora alkaliphila</name>
    <dbReference type="NCBI Taxonomy" id="1783498"/>
    <lineage>
        <taxon>Bacteria</taxon>
        <taxon>Bacillati</taxon>
        <taxon>Actinomycetota</taxon>
        <taxon>Actinomycetes</taxon>
        <taxon>Jiangellales</taxon>
        <taxon>Jiangellaceae</taxon>
        <taxon>Phytoactinopolyspora</taxon>
    </lineage>
</organism>
<feature type="domain" description="PH" evidence="2">
    <location>
        <begin position="36"/>
        <end position="158"/>
    </location>
</feature>
<keyword evidence="1" id="KW-0472">Membrane</keyword>
<keyword evidence="1" id="KW-0812">Transmembrane</keyword>
<comment type="caution">
    <text evidence="3">The sequence shown here is derived from an EMBL/GenBank/DDBJ whole genome shotgun (WGS) entry which is preliminary data.</text>
</comment>
<evidence type="ECO:0000256" key="1">
    <source>
        <dbReference type="SAM" id="Phobius"/>
    </source>
</evidence>
<dbReference type="AlphaFoldDB" id="A0A6N9YR14"/>
<feature type="transmembrane region" description="Helical" evidence="1">
    <location>
        <begin position="6"/>
        <end position="24"/>
    </location>
</feature>
<reference evidence="3 4" key="1">
    <citation type="submission" date="2020-02" db="EMBL/GenBank/DDBJ databases">
        <authorList>
            <person name="Li X.-J."/>
            <person name="Feng X.-M."/>
        </authorList>
    </citation>
    <scope>NUCLEOTIDE SEQUENCE [LARGE SCALE GENOMIC DNA]</scope>
    <source>
        <strain evidence="3 4">CGMCC 4.7225</strain>
    </source>
</reference>
<dbReference type="EMBL" id="JAAGOB010000012">
    <property type="protein sequence ID" value="NED97501.1"/>
    <property type="molecule type" value="Genomic_DNA"/>
</dbReference>
<evidence type="ECO:0000313" key="3">
    <source>
        <dbReference type="EMBL" id="NED97501.1"/>
    </source>
</evidence>
<accession>A0A6N9YR14</accession>
<dbReference type="Proteomes" id="UP000469185">
    <property type="component" value="Unassembled WGS sequence"/>
</dbReference>
<proteinExistence type="predicted"/>
<dbReference type="Pfam" id="PF25362">
    <property type="entry name" value="bPH_11"/>
    <property type="match status" value="1"/>
</dbReference>
<dbReference type="InterPro" id="IPR057446">
    <property type="entry name" value="PH_bac"/>
</dbReference>